<dbReference type="OrthoDB" id="2151789at2759"/>
<dbReference type="InterPro" id="IPR016166">
    <property type="entry name" value="FAD-bd_PCMH"/>
</dbReference>
<dbReference type="PANTHER" id="PTHR42973">
    <property type="entry name" value="BINDING OXIDOREDUCTASE, PUTATIVE (AFU_ORTHOLOGUE AFUA_1G17690)-RELATED"/>
    <property type="match status" value="1"/>
</dbReference>
<dbReference type="InterPro" id="IPR006094">
    <property type="entry name" value="Oxid_FAD_bind_N"/>
</dbReference>
<evidence type="ECO:0000313" key="7">
    <source>
        <dbReference type="EMBL" id="RDW90912.1"/>
    </source>
</evidence>
<evidence type="ECO:0000256" key="5">
    <source>
        <dbReference type="SAM" id="SignalP"/>
    </source>
</evidence>
<accession>A0A3D8SX66</accession>
<evidence type="ECO:0000259" key="6">
    <source>
        <dbReference type="PROSITE" id="PS51387"/>
    </source>
</evidence>
<dbReference type="PANTHER" id="PTHR42973:SF13">
    <property type="entry name" value="FAD-BINDING PCMH-TYPE DOMAIN-CONTAINING PROTEIN"/>
    <property type="match status" value="1"/>
</dbReference>
<keyword evidence="5" id="KW-0732">Signal</keyword>
<dbReference type="GO" id="GO:0016491">
    <property type="term" value="F:oxidoreductase activity"/>
    <property type="evidence" value="ECO:0007669"/>
    <property type="project" value="UniProtKB-KW"/>
</dbReference>
<keyword evidence="8" id="KW-1185">Reference proteome</keyword>
<protein>
    <recommendedName>
        <fullName evidence="6">FAD-binding PCMH-type domain-containing protein</fullName>
    </recommendedName>
</protein>
<feature type="signal peptide" evidence="5">
    <location>
        <begin position="1"/>
        <end position="23"/>
    </location>
</feature>
<evidence type="ECO:0000256" key="2">
    <source>
        <dbReference type="ARBA" id="ARBA00022630"/>
    </source>
</evidence>
<evidence type="ECO:0000256" key="1">
    <source>
        <dbReference type="ARBA" id="ARBA00005466"/>
    </source>
</evidence>
<proteinExistence type="inferred from homology"/>
<evidence type="ECO:0000256" key="4">
    <source>
        <dbReference type="ARBA" id="ARBA00023002"/>
    </source>
</evidence>
<dbReference type="InterPro" id="IPR050416">
    <property type="entry name" value="FAD-linked_Oxidoreductase"/>
</dbReference>
<dbReference type="InterPro" id="IPR036318">
    <property type="entry name" value="FAD-bd_PCMH-like_sf"/>
</dbReference>
<dbReference type="InterPro" id="IPR016169">
    <property type="entry name" value="FAD-bd_PCMH_sub2"/>
</dbReference>
<keyword evidence="2" id="KW-0285">Flavoprotein</keyword>
<comment type="similarity">
    <text evidence="1">Belongs to the oxygen-dependent FAD-linked oxidoreductase family.</text>
</comment>
<evidence type="ECO:0000256" key="3">
    <source>
        <dbReference type="ARBA" id="ARBA00022827"/>
    </source>
</evidence>
<dbReference type="Gene3D" id="3.30.465.10">
    <property type="match status" value="1"/>
</dbReference>
<dbReference type="PROSITE" id="PS51387">
    <property type="entry name" value="FAD_PCMH"/>
    <property type="match status" value="1"/>
</dbReference>
<dbReference type="AlphaFoldDB" id="A0A3D8SX66"/>
<dbReference type="Pfam" id="PF01565">
    <property type="entry name" value="FAD_binding_4"/>
    <property type="match status" value="1"/>
</dbReference>
<gene>
    <name evidence="7" type="ORF">BP5796_02077</name>
</gene>
<dbReference type="EMBL" id="PDLN01000003">
    <property type="protein sequence ID" value="RDW90912.1"/>
    <property type="molecule type" value="Genomic_DNA"/>
</dbReference>
<keyword evidence="4" id="KW-0560">Oxidoreductase</keyword>
<organism evidence="7 8">
    <name type="scientific">Coleophoma crateriformis</name>
    <dbReference type="NCBI Taxonomy" id="565419"/>
    <lineage>
        <taxon>Eukaryota</taxon>
        <taxon>Fungi</taxon>
        <taxon>Dikarya</taxon>
        <taxon>Ascomycota</taxon>
        <taxon>Pezizomycotina</taxon>
        <taxon>Leotiomycetes</taxon>
        <taxon>Helotiales</taxon>
        <taxon>Dermateaceae</taxon>
        <taxon>Coleophoma</taxon>
    </lineage>
</organism>
<feature type="domain" description="FAD-binding PCMH-type" evidence="6">
    <location>
        <begin position="58"/>
        <end position="229"/>
    </location>
</feature>
<name>A0A3D8SX66_9HELO</name>
<comment type="caution">
    <text evidence="7">The sequence shown here is derived from an EMBL/GenBank/DDBJ whole genome shotgun (WGS) entry which is preliminary data.</text>
</comment>
<dbReference type="SUPFAM" id="SSF56176">
    <property type="entry name" value="FAD-binding/transporter-associated domain-like"/>
    <property type="match status" value="1"/>
</dbReference>
<dbReference type="GO" id="GO:0071949">
    <property type="term" value="F:FAD binding"/>
    <property type="evidence" value="ECO:0007669"/>
    <property type="project" value="InterPro"/>
</dbReference>
<feature type="chain" id="PRO_5017590636" description="FAD-binding PCMH-type domain-containing protein" evidence="5">
    <location>
        <begin position="24"/>
        <end position="499"/>
    </location>
</feature>
<dbReference type="Proteomes" id="UP000256328">
    <property type="component" value="Unassembled WGS sequence"/>
</dbReference>
<keyword evidence="3" id="KW-0274">FAD</keyword>
<sequence>MGFYSGFLVGIVVLCSNIHLTVSSITCQQLSTSNITIEAYLSVNYDVDQFEYWSSACGSLLPGCILVPNTTDEVSAIIKTLQSNGEDFAVKSGGHNPNQNFSSVAGGPLINLKGLNQVLYDSSSGTAKIGAGNRWSAVVEALQSYNVTVVGGRIGHVGVGGYLVGGGLSYLSTQYGWASDSIVEAEVVLANGSIVTASETTNVDLFNVLRGGGNNFGVVTTYTLKTYPLGQIWGGNMIFTSSASVDDQILLAVRDFVEYYPDEKAAIIVTKEITIASLVEIWIIFFFYDGPTPPAGTFDNFTNIGPLVNTCQTTTYYDFVSADDALVITGEVYMITTEATTLPNATVGLEVMRSYHDYYVDVAKNNSLVTGLTATMAMQPIPKILAQKSKGNGGDLLDLDDAVDRIFFEFDYSFTSTLSDTQMDATVKTLFTGIRERVQAFMANSTIPDAYLPLFMNDANYQQDYWSRLRPETLTYAQEVRNKYDPEGFFRDRTGGFKL</sequence>
<reference evidence="7 8" key="1">
    <citation type="journal article" date="2018" name="IMA Fungus">
        <title>IMA Genome-F 9: Draft genome sequence of Annulohypoxylon stygium, Aspergillus mulundensis, Berkeleyomyces basicola (syn. Thielaviopsis basicola), Ceratocystis smalleyi, two Cercospora beticola strains, Coleophoma cylindrospora, Fusarium fracticaudum, Phialophora cf. hyalina, and Morchella septimelata.</title>
        <authorList>
            <person name="Wingfield B.D."/>
            <person name="Bills G.F."/>
            <person name="Dong Y."/>
            <person name="Huang W."/>
            <person name="Nel W.J."/>
            <person name="Swalarsk-Parry B.S."/>
            <person name="Vaghefi N."/>
            <person name="Wilken P.M."/>
            <person name="An Z."/>
            <person name="de Beer Z.W."/>
            <person name="De Vos L."/>
            <person name="Chen L."/>
            <person name="Duong T.A."/>
            <person name="Gao Y."/>
            <person name="Hammerbacher A."/>
            <person name="Kikkert J.R."/>
            <person name="Li Y."/>
            <person name="Li H."/>
            <person name="Li K."/>
            <person name="Li Q."/>
            <person name="Liu X."/>
            <person name="Ma X."/>
            <person name="Naidoo K."/>
            <person name="Pethybridge S.J."/>
            <person name="Sun J."/>
            <person name="Steenkamp E.T."/>
            <person name="van der Nest M.A."/>
            <person name="van Wyk S."/>
            <person name="Wingfield M.J."/>
            <person name="Xiong C."/>
            <person name="Yue Q."/>
            <person name="Zhang X."/>
        </authorList>
    </citation>
    <scope>NUCLEOTIDE SEQUENCE [LARGE SCALE GENOMIC DNA]</scope>
    <source>
        <strain evidence="7 8">BP5796</strain>
    </source>
</reference>
<evidence type="ECO:0000313" key="8">
    <source>
        <dbReference type="Proteomes" id="UP000256328"/>
    </source>
</evidence>